<keyword evidence="1" id="KW-0285">Flavoprotein</keyword>
<evidence type="ECO:0000256" key="2">
    <source>
        <dbReference type="ARBA" id="ARBA00022827"/>
    </source>
</evidence>
<dbReference type="SUPFAM" id="SSF56176">
    <property type="entry name" value="FAD-binding/transporter-associated domain-like"/>
    <property type="match status" value="1"/>
</dbReference>
<dbReference type="InterPro" id="IPR016166">
    <property type="entry name" value="FAD-bd_PCMH"/>
</dbReference>
<evidence type="ECO:0000256" key="1">
    <source>
        <dbReference type="ARBA" id="ARBA00022630"/>
    </source>
</evidence>
<comment type="caution">
    <text evidence="5">The sequence shown here is derived from an EMBL/GenBank/DDBJ whole genome shotgun (WGS) entry which is preliminary data.</text>
</comment>
<dbReference type="InterPro" id="IPR002346">
    <property type="entry name" value="Mopterin_DH_FAD-bd"/>
</dbReference>
<dbReference type="FunFam" id="3.30.465.10:FF:000017">
    <property type="entry name" value="Xanthine dehydrogenase, FAD binding subunit"/>
    <property type="match status" value="1"/>
</dbReference>
<accession>A0A0B1ZQ64</accession>
<name>A0A0B1ZQ64_9SPHN</name>
<dbReference type="GO" id="GO:0016491">
    <property type="term" value="F:oxidoreductase activity"/>
    <property type="evidence" value="ECO:0007669"/>
    <property type="project" value="UniProtKB-KW"/>
</dbReference>
<dbReference type="Gene3D" id="3.30.465.10">
    <property type="match status" value="1"/>
</dbReference>
<dbReference type="PANTHER" id="PTHR42659">
    <property type="entry name" value="XANTHINE DEHYDROGENASE SUBUNIT C-RELATED"/>
    <property type="match status" value="1"/>
</dbReference>
<organism evidence="5 6">
    <name type="scientific">Novosphingobium malaysiense</name>
    <dbReference type="NCBI Taxonomy" id="1348853"/>
    <lineage>
        <taxon>Bacteria</taxon>
        <taxon>Pseudomonadati</taxon>
        <taxon>Pseudomonadota</taxon>
        <taxon>Alphaproteobacteria</taxon>
        <taxon>Sphingomonadales</taxon>
        <taxon>Sphingomonadaceae</taxon>
        <taxon>Novosphingobium</taxon>
    </lineage>
</organism>
<keyword evidence="6" id="KW-1185">Reference proteome</keyword>
<dbReference type="RefSeq" id="WP_039279057.1">
    <property type="nucleotide sequence ID" value="NZ_JTDI01000001.1"/>
</dbReference>
<dbReference type="GO" id="GO:0071949">
    <property type="term" value="F:FAD binding"/>
    <property type="evidence" value="ECO:0007669"/>
    <property type="project" value="InterPro"/>
</dbReference>
<dbReference type="OrthoDB" id="9793944at2"/>
<evidence type="ECO:0000256" key="3">
    <source>
        <dbReference type="ARBA" id="ARBA00023002"/>
    </source>
</evidence>
<dbReference type="Gene3D" id="3.30.43.10">
    <property type="entry name" value="Uridine Diphospho-n-acetylenolpyruvylglucosamine Reductase, domain 2"/>
    <property type="match status" value="1"/>
</dbReference>
<evidence type="ECO:0000313" key="5">
    <source>
        <dbReference type="EMBL" id="KHK93265.1"/>
    </source>
</evidence>
<sequence length="289" mass="30243">MKPAPFDYARPTSVAEACQVLADAGGGATVIAGGQTLMPLLNLRMSQPFILVDINGIAGLKGVSRADGAIRIGPATRQADALKDATLAQHLPALVTALGHVGHYQTRNRGTVGGSVALGEPAAEMPAAAVALGATIEITSVRGTRSVKAEEFYLGPYMTVLEPDELVTGISYPEWPEGHTVLFREVAQRTGDFALVGMVGALALEAGAIARAGIGWFGMGPTPIRARQAERALVGKALGEIDVQAVAELAVADTAPFDDHHASAEYRRTVGRRIFARTLRETLDIRSAA</sequence>
<dbReference type="InterPro" id="IPR036318">
    <property type="entry name" value="FAD-bd_PCMH-like_sf"/>
</dbReference>
<dbReference type="Gene3D" id="3.30.390.50">
    <property type="entry name" value="CO dehydrogenase flavoprotein, C-terminal domain"/>
    <property type="match status" value="1"/>
</dbReference>
<dbReference type="InterPro" id="IPR036683">
    <property type="entry name" value="CO_DH_flav_C_dom_sf"/>
</dbReference>
<dbReference type="InterPro" id="IPR016167">
    <property type="entry name" value="FAD-bd_PCMH_sub1"/>
</dbReference>
<dbReference type="STRING" id="1348853.LK12_02845"/>
<dbReference type="InterPro" id="IPR051312">
    <property type="entry name" value="Diverse_Substr_Oxidored"/>
</dbReference>
<protein>
    <submittedName>
        <fullName evidence="5">Molybdopterin dehydrogenase</fullName>
    </submittedName>
</protein>
<dbReference type="SMART" id="SM01092">
    <property type="entry name" value="CO_deh_flav_C"/>
    <property type="match status" value="1"/>
</dbReference>
<keyword evidence="3" id="KW-0560">Oxidoreductase</keyword>
<gene>
    <name evidence="5" type="ORF">LK12_02845</name>
</gene>
<feature type="domain" description="FAD-binding PCMH-type" evidence="4">
    <location>
        <begin position="1"/>
        <end position="177"/>
    </location>
</feature>
<dbReference type="AlphaFoldDB" id="A0A0B1ZQ64"/>
<dbReference type="SUPFAM" id="SSF55447">
    <property type="entry name" value="CO dehydrogenase flavoprotein C-terminal domain-like"/>
    <property type="match status" value="1"/>
</dbReference>
<dbReference type="InterPro" id="IPR005107">
    <property type="entry name" value="CO_DH_flav_C"/>
</dbReference>
<dbReference type="EMBL" id="JTDI01000001">
    <property type="protein sequence ID" value="KHK93265.1"/>
    <property type="molecule type" value="Genomic_DNA"/>
</dbReference>
<dbReference type="InterPro" id="IPR016169">
    <property type="entry name" value="FAD-bd_PCMH_sub2"/>
</dbReference>
<evidence type="ECO:0000313" key="6">
    <source>
        <dbReference type="Proteomes" id="UP000031057"/>
    </source>
</evidence>
<proteinExistence type="predicted"/>
<evidence type="ECO:0000259" key="4">
    <source>
        <dbReference type="PROSITE" id="PS51387"/>
    </source>
</evidence>
<dbReference type="PANTHER" id="PTHR42659:SF2">
    <property type="entry name" value="XANTHINE DEHYDROGENASE SUBUNIT C-RELATED"/>
    <property type="match status" value="1"/>
</dbReference>
<dbReference type="Pfam" id="PF03450">
    <property type="entry name" value="CO_deh_flav_C"/>
    <property type="match status" value="1"/>
</dbReference>
<dbReference type="Proteomes" id="UP000031057">
    <property type="component" value="Unassembled WGS sequence"/>
</dbReference>
<keyword evidence="2" id="KW-0274">FAD</keyword>
<dbReference type="PROSITE" id="PS51387">
    <property type="entry name" value="FAD_PCMH"/>
    <property type="match status" value="1"/>
</dbReference>
<reference evidence="5 6" key="1">
    <citation type="submission" date="2014-10" db="EMBL/GenBank/DDBJ databases">
        <title>Genome sequence of Novosphingobium malaysiense MUSC 273(T).</title>
        <authorList>
            <person name="Lee L.-H."/>
        </authorList>
    </citation>
    <scope>NUCLEOTIDE SEQUENCE [LARGE SCALE GENOMIC DNA]</scope>
    <source>
        <strain evidence="5 6">MUSC 273</strain>
    </source>
</reference>
<dbReference type="Pfam" id="PF00941">
    <property type="entry name" value="FAD_binding_5"/>
    <property type="match status" value="1"/>
</dbReference>